<dbReference type="PANTHER" id="PTHR47260">
    <property type="entry name" value="UPF0644 PROTEIN PB2B4.06"/>
    <property type="match status" value="1"/>
</dbReference>
<accession>A0A6A5RS91</accession>
<dbReference type="OrthoDB" id="506431at2759"/>
<dbReference type="PANTHER" id="PTHR47260:SF3">
    <property type="entry name" value="THIOESTERASE FAMILY PROTEIN (AFU_ORTHOLOGUE AFUA_7G03960)"/>
    <property type="match status" value="1"/>
</dbReference>
<feature type="domain" description="Thioesterase" evidence="1">
    <location>
        <begin position="119"/>
        <end position="180"/>
    </location>
</feature>
<dbReference type="AlphaFoldDB" id="A0A6A5RS91"/>
<dbReference type="SUPFAM" id="SSF54637">
    <property type="entry name" value="Thioesterase/thiol ester dehydrase-isomerase"/>
    <property type="match status" value="1"/>
</dbReference>
<keyword evidence="3" id="KW-1185">Reference proteome</keyword>
<gene>
    <name evidence="2" type="ORF">M421DRAFT_91127</name>
</gene>
<dbReference type="RefSeq" id="XP_033450890.1">
    <property type="nucleotide sequence ID" value="XM_033597915.1"/>
</dbReference>
<protein>
    <recommendedName>
        <fullName evidence="1">Thioesterase domain-containing protein</fullName>
    </recommendedName>
</protein>
<evidence type="ECO:0000313" key="2">
    <source>
        <dbReference type="EMBL" id="KAF1930642.1"/>
    </source>
</evidence>
<dbReference type="CDD" id="cd03443">
    <property type="entry name" value="PaaI_thioesterase"/>
    <property type="match status" value="1"/>
</dbReference>
<sequence>MSRLPDPVSANGRIEHLQDFTSLDWCRELLSDPSMIHIRKRQSADLDVSNTFFNTTLFTDEALRAYLSMYKVGKIDQQNNEPSTLSKEEYVWSPIDPDIPETLLLVSLGRDVDGAVRRLHGGITAALLDQVMGYSVHYLNNIGSATADLNIKYKAAVTTPCVLLCRSKVVRQKGRWIETVGWIEDGHGKIFAEGKGSFVLKKALATAAKI</sequence>
<dbReference type="GeneID" id="54355582"/>
<dbReference type="EMBL" id="ML978963">
    <property type="protein sequence ID" value="KAF1930642.1"/>
    <property type="molecule type" value="Genomic_DNA"/>
</dbReference>
<dbReference type="InterPro" id="IPR029069">
    <property type="entry name" value="HotDog_dom_sf"/>
</dbReference>
<dbReference type="InterPro" id="IPR052061">
    <property type="entry name" value="PTE-AB_protein"/>
</dbReference>
<dbReference type="Proteomes" id="UP000800082">
    <property type="component" value="Unassembled WGS sequence"/>
</dbReference>
<dbReference type="InterPro" id="IPR006683">
    <property type="entry name" value="Thioestr_dom"/>
</dbReference>
<evidence type="ECO:0000313" key="3">
    <source>
        <dbReference type="Proteomes" id="UP000800082"/>
    </source>
</evidence>
<organism evidence="2 3">
    <name type="scientific">Didymella exigua CBS 183.55</name>
    <dbReference type="NCBI Taxonomy" id="1150837"/>
    <lineage>
        <taxon>Eukaryota</taxon>
        <taxon>Fungi</taxon>
        <taxon>Dikarya</taxon>
        <taxon>Ascomycota</taxon>
        <taxon>Pezizomycotina</taxon>
        <taxon>Dothideomycetes</taxon>
        <taxon>Pleosporomycetidae</taxon>
        <taxon>Pleosporales</taxon>
        <taxon>Pleosporineae</taxon>
        <taxon>Didymellaceae</taxon>
        <taxon>Didymella</taxon>
    </lineage>
</organism>
<name>A0A6A5RS91_9PLEO</name>
<evidence type="ECO:0000259" key="1">
    <source>
        <dbReference type="Pfam" id="PF03061"/>
    </source>
</evidence>
<dbReference type="Gene3D" id="3.10.129.10">
    <property type="entry name" value="Hotdog Thioesterase"/>
    <property type="match status" value="1"/>
</dbReference>
<dbReference type="Pfam" id="PF03061">
    <property type="entry name" value="4HBT"/>
    <property type="match status" value="1"/>
</dbReference>
<proteinExistence type="predicted"/>
<reference evidence="2" key="1">
    <citation type="journal article" date="2020" name="Stud. Mycol.">
        <title>101 Dothideomycetes genomes: a test case for predicting lifestyles and emergence of pathogens.</title>
        <authorList>
            <person name="Haridas S."/>
            <person name="Albert R."/>
            <person name="Binder M."/>
            <person name="Bloem J."/>
            <person name="Labutti K."/>
            <person name="Salamov A."/>
            <person name="Andreopoulos B."/>
            <person name="Baker S."/>
            <person name="Barry K."/>
            <person name="Bills G."/>
            <person name="Bluhm B."/>
            <person name="Cannon C."/>
            <person name="Castanera R."/>
            <person name="Culley D."/>
            <person name="Daum C."/>
            <person name="Ezra D."/>
            <person name="Gonzalez J."/>
            <person name="Henrissat B."/>
            <person name="Kuo A."/>
            <person name="Liang C."/>
            <person name="Lipzen A."/>
            <person name="Lutzoni F."/>
            <person name="Magnuson J."/>
            <person name="Mondo S."/>
            <person name="Nolan M."/>
            <person name="Ohm R."/>
            <person name="Pangilinan J."/>
            <person name="Park H.-J."/>
            <person name="Ramirez L."/>
            <person name="Alfaro M."/>
            <person name="Sun H."/>
            <person name="Tritt A."/>
            <person name="Yoshinaga Y."/>
            <person name="Zwiers L.-H."/>
            <person name="Turgeon B."/>
            <person name="Goodwin S."/>
            <person name="Spatafora J."/>
            <person name="Crous P."/>
            <person name="Grigoriev I."/>
        </authorList>
    </citation>
    <scope>NUCLEOTIDE SEQUENCE</scope>
    <source>
        <strain evidence="2">CBS 183.55</strain>
    </source>
</reference>